<protein>
    <submittedName>
        <fullName evidence="1">Importin beta</fullName>
    </submittedName>
</protein>
<dbReference type="Proteomes" id="UP001056778">
    <property type="component" value="Chromosome 1"/>
</dbReference>
<evidence type="ECO:0000313" key="1">
    <source>
        <dbReference type="EMBL" id="KAI4469507.1"/>
    </source>
</evidence>
<proteinExistence type="predicted"/>
<name>A0ACB9TRJ7_HOLOL</name>
<comment type="caution">
    <text evidence="1">The sequence shown here is derived from an EMBL/GenBank/DDBJ whole genome shotgun (WGS) entry which is preliminary data.</text>
</comment>
<sequence>MAQKPDDDVNEEYFLGDPDQFTTTTIATQTLDLMALHVPPEKVVPYLLTRVEPALQGDDIYAQKAAYLALAVLAEGCADHIRIKYLEAFLKCIYNGIRNPNVVVRNAAFFALGQFSEHLQPEISQYAAELLPVFFEYLSQLFIEMAQNKTEPSGLDRMFYALQSFCLNLDDGLLPYLPTLMDRLLVALDPNSWSLQLKRVALSTLDSVASAVKDKILPYFQKIIEILFVYINADSNSDIHELQSYALECLATIADTVDPESFESLAGRTLEIALKILDDTRDPDVRKSVYSLFSALAGVMKEKITPALPTIVEAMIGAIQSSEGIIAHYEEEEKEGLDIYDELSESDEGEEDIEIESSSSDSTQCRYSVENSYNDEKEQACISLTDLSKKLGSSFLPFLQLSFEEIFKLVNYPQEDIRAASIVALEQFCITLSEEKSQEGKMKLYKALQMFVPKCAEIIRCDEEQNIVMQATNSFTSILEDIKSDVFVGEGHKEAIMNCVIDLLAEKTTCQDTDTGAMGDAGDDDTESEQTELLLECAGDVIPKFGNAMTPDEFVLYFPNILHLLTIRTKKTHSVSQRSFAYGTLAECMKPLGVYVEKFTPQLMQLWVSGAKDPNDDVRNNSVFGLGEMILHGKDCIFPHYNDILQGLSTILAKESHASTVDNICSAITKLITVNPNGVPLEQVLPALMQHLPLKVDFIENEAIVRCFYGLYQQGNPVLKEQLANVIKIVIHIYHKKESSNDETENLVNDFLRTINRDFPQEFAGIVSSMGDDVTNNVQKLFV</sequence>
<organism evidence="1 2">
    <name type="scientific">Holotrichia oblita</name>
    <name type="common">Chafer beetle</name>
    <dbReference type="NCBI Taxonomy" id="644536"/>
    <lineage>
        <taxon>Eukaryota</taxon>
        <taxon>Metazoa</taxon>
        <taxon>Ecdysozoa</taxon>
        <taxon>Arthropoda</taxon>
        <taxon>Hexapoda</taxon>
        <taxon>Insecta</taxon>
        <taxon>Pterygota</taxon>
        <taxon>Neoptera</taxon>
        <taxon>Endopterygota</taxon>
        <taxon>Coleoptera</taxon>
        <taxon>Polyphaga</taxon>
        <taxon>Scarabaeiformia</taxon>
        <taxon>Scarabaeidae</taxon>
        <taxon>Melolonthinae</taxon>
        <taxon>Holotrichia</taxon>
    </lineage>
</organism>
<gene>
    <name evidence="1" type="ORF">MML48_1g00168</name>
</gene>
<keyword evidence="2" id="KW-1185">Reference proteome</keyword>
<evidence type="ECO:0000313" key="2">
    <source>
        <dbReference type="Proteomes" id="UP001056778"/>
    </source>
</evidence>
<reference evidence="1" key="1">
    <citation type="submission" date="2022-04" db="EMBL/GenBank/DDBJ databases">
        <title>Chromosome-scale genome assembly of Holotrichia oblita Faldermann.</title>
        <authorList>
            <person name="Rongchong L."/>
        </authorList>
    </citation>
    <scope>NUCLEOTIDE SEQUENCE</scope>
    <source>
        <strain evidence="1">81SQS9</strain>
    </source>
</reference>
<accession>A0ACB9TRJ7</accession>
<dbReference type="EMBL" id="CM043015">
    <property type="protein sequence ID" value="KAI4469507.1"/>
    <property type="molecule type" value="Genomic_DNA"/>
</dbReference>